<protein>
    <submittedName>
        <fullName evidence="7">Glycosyltransferase</fullName>
    </submittedName>
</protein>
<dbReference type="InterPro" id="IPR001173">
    <property type="entry name" value="Glyco_trans_2-like"/>
</dbReference>
<evidence type="ECO:0000313" key="8">
    <source>
        <dbReference type="Proteomes" id="UP000306416"/>
    </source>
</evidence>
<accession>A0A4S1CJV6</accession>
<dbReference type="PANTHER" id="PTHR43646:SF2">
    <property type="entry name" value="GLYCOSYLTRANSFERASE 2-LIKE DOMAIN-CONTAINING PROTEIN"/>
    <property type="match status" value="1"/>
</dbReference>
<dbReference type="EMBL" id="SRSC01000001">
    <property type="protein sequence ID" value="TGU73967.1"/>
    <property type="molecule type" value="Genomic_DNA"/>
</dbReference>
<dbReference type="Proteomes" id="UP000306416">
    <property type="component" value="Unassembled WGS sequence"/>
</dbReference>
<dbReference type="RefSeq" id="WP_135868310.1">
    <property type="nucleotide sequence ID" value="NZ_SRSC01000001.1"/>
</dbReference>
<dbReference type="GO" id="GO:0005886">
    <property type="term" value="C:plasma membrane"/>
    <property type="evidence" value="ECO:0007669"/>
    <property type="project" value="UniProtKB-SubCell"/>
</dbReference>
<keyword evidence="8" id="KW-1185">Reference proteome</keyword>
<keyword evidence="3" id="KW-0328">Glycosyltransferase</keyword>
<evidence type="ECO:0000256" key="2">
    <source>
        <dbReference type="ARBA" id="ARBA00022475"/>
    </source>
</evidence>
<sequence>MSFEPCPELSVVVPFYNEAGNVTPFLTALSRQQGVRLEVILSDGASGDRGRNEAERLSGKLPFPVRVIGGEKGRAGQLNRGALAARGATLLFLHIDSHFEDPLALRSGLDALTAAGAAHVAGRFSLSFDFGGPTPLPYRFYGQKATLDRPGCTHGDQGFLIGRAFFEEAGPFDADLPLMEDTFFAERVRKMGRWLLLPPRISTSPRRFLAEGLLPRQSLNAVLMSLAHTGHLQLIRDLKRSYRSQDTTGKLRLRPVLAPLAEAIRALPRAERRRLWRETGAYVRGNAWQLALFLDVLTGDVEAGKGGRFLLLYDRIVARFIANRAGDLGAALLTRLWFRLTLTALP</sequence>
<keyword evidence="2" id="KW-1003">Cell membrane</keyword>
<evidence type="ECO:0000256" key="1">
    <source>
        <dbReference type="ARBA" id="ARBA00004236"/>
    </source>
</evidence>
<evidence type="ECO:0000256" key="5">
    <source>
        <dbReference type="ARBA" id="ARBA00023136"/>
    </source>
</evidence>
<dbReference type="Gene3D" id="3.90.550.10">
    <property type="entry name" value="Spore Coat Polysaccharide Biosynthesis Protein SpsA, Chain A"/>
    <property type="match status" value="1"/>
</dbReference>
<keyword evidence="4 7" id="KW-0808">Transferase</keyword>
<name>A0A4S1CJV6_9BACT</name>
<comment type="caution">
    <text evidence="7">The sequence shown here is derived from an EMBL/GenBank/DDBJ whole genome shotgun (WGS) entry which is preliminary data.</text>
</comment>
<proteinExistence type="predicted"/>
<reference evidence="7 8" key="1">
    <citation type="submission" date="2019-04" db="EMBL/GenBank/DDBJ databases">
        <title>Geobacter oryzae sp. nov., ferric-reducing bacteria isolated from paddy soil.</title>
        <authorList>
            <person name="Xu Z."/>
            <person name="Masuda Y."/>
            <person name="Itoh H."/>
            <person name="Senoo K."/>
        </authorList>
    </citation>
    <scope>NUCLEOTIDE SEQUENCE [LARGE SCALE GENOMIC DNA]</scope>
    <source>
        <strain evidence="7 8">Red111</strain>
    </source>
</reference>
<dbReference type="PANTHER" id="PTHR43646">
    <property type="entry name" value="GLYCOSYLTRANSFERASE"/>
    <property type="match status" value="1"/>
</dbReference>
<dbReference type="AlphaFoldDB" id="A0A4S1CJV6"/>
<dbReference type="SUPFAM" id="SSF53448">
    <property type="entry name" value="Nucleotide-diphospho-sugar transferases"/>
    <property type="match status" value="1"/>
</dbReference>
<organism evidence="7 8">
    <name type="scientific">Geomonas terrae</name>
    <dbReference type="NCBI Taxonomy" id="2562681"/>
    <lineage>
        <taxon>Bacteria</taxon>
        <taxon>Pseudomonadati</taxon>
        <taxon>Thermodesulfobacteriota</taxon>
        <taxon>Desulfuromonadia</taxon>
        <taxon>Geobacterales</taxon>
        <taxon>Geobacteraceae</taxon>
        <taxon>Geomonas</taxon>
    </lineage>
</organism>
<keyword evidence="5" id="KW-0472">Membrane</keyword>
<evidence type="ECO:0000259" key="6">
    <source>
        <dbReference type="Pfam" id="PF00535"/>
    </source>
</evidence>
<dbReference type="Pfam" id="PF00535">
    <property type="entry name" value="Glycos_transf_2"/>
    <property type="match status" value="1"/>
</dbReference>
<feature type="domain" description="Glycosyltransferase 2-like" evidence="6">
    <location>
        <begin position="10"/>
        <end position="143"/>
    </location>
</feature>
<evidence type="ECO:0000256" key="3">
    <source>
        <dbReference type="ARBA" id="ARBA00022676"/>
    </source>
</evidence>
<evidence type="ECO:0000256" key="4">
    <source>
        <dbReference type="ARBA" id="ARBA00022679"/>
    </source>
</evidence>
<gene>
    <name evidence="7" type="ORF">E4633_00390</name>
</gene>
<dbReference type="GO" id="GO:0016757">
    <property type="term" value="F:glycosyltransferase activity"/>
    <property type="evidence" value="ECO:0007669"/>
    <property type="project" value="UniProtKB-KW"/>
</dbReference>
<dbReference type="InterPro" id="IPR029044">
    <property type="entry name" value="Nucleotide-diphossugar_trans"/>
</dbReference>
<evidence type="ECO:0000313" key="7">
    <source>
        <dbReference type="EMBL" id="TGU73967.1"/>
    </source>
</evidence>
<comment type="subcellular location">
    <subcellularLocation>
        <location evidence="1">Cell membrane</location>
    </subcellularLocation>
</comment>